<evidence type="ECO:0000313" key="3">
    <source>
        <dbReference type="Proteomes" id="UP000032566"/>
    </source>
</evidence>
<dbReference type="RefSeq" id="WP_044397413.1">
    <property type="nucleotide sequence ID" value="NZ_JXYQ01000023.1"/>
</dbReference>
<name>A0A0D7K9C1_9BURK</name>
<feature type="signal peptide" evidence="1">
    <location>
        <begin position="1"/>
        <end position="25"/>
    </location>
</feature>
<evidence type="ECO:0008006" key="4">
    <source>
        <dbReference type="Google" id="ProtNLM"/>
    </source>
</evidence>
<dbReference type="AlphaFoldDB" id="A0A0D7K9C1"/>
<accession>A0A0D7K9C1</accession>
<sequence>MKTRWMVVASAALAVVLAACSPALNWRSVAVPEAALQVMLPCKPDNAVRTVELAGAPLALSLLSCDADGATFAVSYATLTDPARAGVALEHWRAATLARIGVAVPAASAPASGAAAPAQMQPFVPAGALALPQAVRTTVQGKRPDGTAVTAHTAWFARALGSEVRVYHAVVFADKARPAVADTFFAGLELR</sequence>
<evidence type="ECO:0000313" key="2">
    <source>
        <dbReference type="EMBL" id="KJA10915.1"/>
    </source>
</evidence>
<reference evidence="2 3" key="1">
    <citation type="submission" date="2014-12" db="EMBL/GenBank/DDBJ databases">
        <title>Isolation of bacteria from lake water.</title>
        <authorList>
            <person name="Sheng K.-Y."/>
            <person name="Chin P.-S."/>
            <person name="Chan K.-G."/>
            <person name="Tan G.S."/>
        </authorList>
    </citation>
    <scope>NUCLEOTIDE SEQUENCE [LARGE SCALE GENOMIC DNA]</scope>
    <source>
        <strain evidence="2 3">KY4</strain>
    </source>
</reference>
<proteinExistence type="predicted"/>
<dbReference type="PATRIC" id="fig|80878.5.peg.1271"/>
<dbReference type="OrthoDB" id="9154310at2"/>
<dbReference type="STRING" id="80878.RP29_08755"/>
<comment type="caution">
    <text evidence="2">The sequence shown here is derived from an EMBL/GenBank/DDBJ whole genome shotgun (WGS) entry which is preliminary data.</text>
</comment>
<protein>
    <recommendedName>
        <fullName evidence="4">Lipoprotein</fullName>
    </recommendedName>
</protein>
<dbReference type="PROSITE" id="PS51257">
    <property type="entry name" value="PROKAR_LIPOPROTEIN"/>
    <property type="match status" value="1"/>
</dbReference>
<evidence type="ECO:0000256" key="1">
    <source>
        <dbReference type="SAM" id="SignalP"/>
    </source>
</evidence>
<dbReference type="Proteomes" id="UP000032566">
    <property type="component" value="Unassembled WGS sequence"/>
</dbReference>
<organism evidence="2 3">
    <name type="scientific">Acidovorax temperans</name>
    <dbReference type="NCBI Taxonomy" id="80878"/>
    <lineage>
        <taxon>Bacteria</taxon>
        <taxon>Pseudomonadati</taxon>
        <taxon>Pseudomonadota</taxon>
        <taxon>Betaproteobacteria</taxon>
        <taxon>Burkholderiales</taxon>
        <taxon>Comamonadaceae</taxon>
        <taxon>Acidovorax</taxon>
    </lineage>
</organism>
<dbReference type="EMBL" id="JXYQ01000023">
    <property type="protein sequence ID" value="KJA10915.1"/>
    <property type="molecule type" value="Genomic_DNA"/>
</dbReference>
<keyword evidence="3" id="KW-1185">Reference proteome</keyword>
<feature type="chain" id="PRO_5002320831" description="Lipoprotein" evidence="1">
    <location>
        <begin position="26"/>
        <end position="191"/>
    </location>
</feature>
<keyword evidence="1" id="KW-0732">Signal</keyword>
<gene>
    <name evidence="2" type="ORF">RP29_08755</name>
</gene>